<keyword evidence="2" id="KW-1185">Reference proteome</keyword>
<gene>
    <name evidence="1" type="ORF">ETAA8_15370</name>
</gene>
<name>A0A517Y885_9BACT</name>
<dbReference type="AlphaFoldDB" id="A0A517Y885"/>
<dbReference type="KEGG" id="aagg:ETAA8_15370"/>
<accession>A0A517Y885</accession>
<sequence length="66" mass="7084">MKFVACQRPGGTFSITPLAAGKVFVAFVADDQAKYPQAAQCLTTDRDVLSVHRSLSAIKFARVLLG</sequence>
<reference evidence="1 2" key="1">
    <citation type="submission" date="2019-02" db="EMBL/GenBank/DDBJ databases">
        <title>Deep-cultivation of Planctomycetes and their phenomic and genomic characterization uncovers novel biology.</title>
        <authorList>
            <person name="Wiegand S."/>
            <person name="Jogler M."/>
            <person name="Boedeker C."/>
            <person name="Pinto D."/>
            <person name="Vollmers J."/>
            <person name="Rivas-Marin E."/>
            <person name="Kohn T."/>
            <person name="Peeters S.H."/>
            <person name="Heuer A."/>
            <person name="Rast P."/>
            <person name="Oberbeckmann S."/>
            <person name="Bunk B."/>
            <person name="Jeske O."/>
            <person name="Meyerdierks A."/>
            <person name="Storesund J.E."/>
            <person name="Kallscheuer N."/>
            <person name="Luecker S."/>
            <person name="Lage O.M."/>
            <person name="Pohl T."/>
            <person name="Merkel B.J."/>
            <person name="Hornburger P."/>
            <person name="Mueller R.-W."/>
            <person name="Bruemmer F."/>
            <person name="Labrenz M."/>
            <person name="Spormann A.M."/>
            <person name="Op den Camp H."/>
            <person name="Overmann J."/>
            <person name="Amann R."/>
            <person name="Jetten M.S.M."/>
            <person name="Mascher T."/>
            <person name="Medema M.H."/>
            <person name="Devos D.P."/>
            <person name="Kaster A.-K."/>
            <person name="Ovreas L."/>
            <person name="Rohde M."/>
            <person name="Galperin M.Y."/>
            <person name="Jogler C."/>
        </authorList>
    </citation>
    <scope>NUCLEOTIDE SEQUENCE [LARGE SCALE GENOMIC DNA]</scope>
    <source>
        <strain evidence="1 2">ETA_A8</strain>
    </source>
</reference>
<dbReference type="EMBL" id="CP036274">
    <property type="protein sequence ID" value="QDU26459.1"/>
    <property type="molecule type" value="Genomic_DNA"/>
</dbReference>
<protein>
    <submittedName>
        <fullName evidence="1">Uncharacterized protein</fullName>
    </submittedName>
</protein>
<evidence type="ECO:0000313" key="2">
    <source>
        <dbReference type="Proteomes" id="UP000315017"/>
    </source>
</evidence>
<proteinExistence type="predicted"/>
<dbReference type="Proteomes" id="UP000315017">
    <property type="component" value="Chromosome"/>
</dbReference>
<evidence type="ECO:0000313" key="1">
    <source>
        <dbReference type="EMBL" id="QDU26459.1"/>
    </source>
</evidence>
<organism evidence="1 2">
    <name type="scientific">Anatilimnocola aggregata</name>
    <dbReference type="NCBI Taxonomy" id="2528021"/>
    <lineage>
        <taxon>Bacteria</taxon>
        <taxon>Pseudomonadati</taxon>
        <taxon>Planctomycetota</taxon>
        <taxon>Planctomycetia</taxon>
        <taxon>Pirellulales</taxon>
        <taxon>Pirellulaceae</taxon>
        <taxon>Anatilimnocola</taxon>
    </lineage>
</organism>